<dbReference type="STRING" id="163.SAMN04487775_101487"/>
<sequence>MTISPYLAFAKKSFLQKSAYRLDHWMGIFNTLIRLVIYVEIYKALYGGREAVDGITLSMVTTNFVLSLGLESFFVVNDYYLSSKLYDGSIATEMLLPVSFHGRMLADNLGIALFKLIFHFIPAMIVAVIFIGIERPASAGAFGLFILSALLGYGVLWSISFMFQMFSFWLMNVWAIMTIKNVFINVLSGSMIPLWFMPEIVRKIIAFTPFEGIYFTPVQIYLGSINGSEVVAGFIKQFIWIVCLMTCGFILWNKGKKKLVVQGG</sequence>
<keyword evidence="1" id="KW-0472">Membrane</keyword>
<evidence type="ECO:0000313" key="2">
    <source>
        <dbReference type="EMBL" id="SEQ63092.1"/>
    </source>
</evidence>
<reference evidence="2 3" key="1">
    <citation type="submission" date="2016-10" db="EMBL/GenBank/DDBJ databases">
        <authorList>
            <person name="de Groot N.N."/>
        </authorList>
    </citation>
    <scope>NUCLEOTIDE SEQUENCE [LARGE SCALE GENOMIC DNA]</scope>
    <source>
        <strain evidence="2 3">B25</strain>
    </source>
</reference>
<protein>
    <submittedName>
        <fullName evidence="2">ABC-2 type transport system permease protein</fullName>
    </submittedName>
</protein>
<feature type="transmembrane region" description="Helical" evidence="1">
    <location>
        <begin position="169"/>
        <end position="192"/>
    </location>
</feature>
<accession>A0A1H9HLI5</accession>
<keyword evidence="1" id="KW-1133">Transmembrane helix</keyword>
<dbReference type="InterPro" id="IPR010390">
    <property type="entry name" value="ABC-2_transporter-like"/>
</dbReference>
<organism evidence="2 3">
    <name type="scientific">Treponema bryantii</name>
    <dbReference type="NCBI Taxonomy" id="163"/>
    <lineage>
        <taxon>Bacteria</taxon>
        <taxon>Pseudomonadati</taxon>
        <taxon>Spirochaetota</taxon>
        <taxon>Spirochaetia</taxon>
        <taxon>Spirochaetales</taxon>
        <taxon>Treponemataceae</taxon>
        <taxon>Treponema</taxon>
    </lineage>
</organism>
<gene>
    <name evidence="2" type="ORF">SAMN04487977_10755</name>
</gene>
<feature type="transmembrane region" description="Helical" evidence="1">
    <location>
        <begin position="54"/>
        <end position="76"/>
    </location>
</feature>
<feature type="transmembrane region" description="Helical" evidence="1">
    <location>
        <begin position="24"/>
        <end position="42"/>
    </location>
</feature>
<evidence type="ECO:0000313" key="3">
    <source>
        <dbReference type="Proteomes" id="UP000182360"/>
    </source>
</evidence>
<feature type="transmembrane region" description="Helical" evidence="1">
    <location>
        <begin position="234"/>
        <end position="252"/>
    </location>
</feature>
<dbReference type="Pfam" id="PF06182">
    <property type="entry name" value="ABC2_membrane_6"/>
    <property type="match status" value="1"/>
</dbReference>
<evidence type="ECO:0000256" key="1">
    <source>
        <dbReference type="SAM" id="Phobius"/>
    </source>
</evidence>
<feature type="transmembrane region" description="Helical" evidence="1">
    <location>
        <begin position="109"/>
        <end position="133"/>
    </location>
</feature>
<dbReference type="AlphaFoldDB" id="A0A1H9HLI5"/>
<proteinExistence type="predicted"/>
<dbReference type="PANTHER" id="PTHR36832">
    <property type="entry name" value="SLR1174 PROTEIN-RELATED"/>
    <property type="match status" value="1"/>
</dbReference>
<dbReference type="EMBL" id="FOFU01000007">
    <property type="protein sequence ID" value="SEQ63092.1"/>
    <property type="molecule type" value="Genomic_DNA"/>
</dbReference>
<dbReference type="RefSeq" id="WP_074644388.1">
    <property type="nucleotide sequence ID" value="NZ_AP025286.1"/>
</dbReference>
<dbReference type="PANTHER" id="PTHR36832:SF1">
    <property type="entry name" value="SLR1174 PROTEIN"/>
    <property type="match status" value="1"/>
</dbReference>
<keyword evidence="1" id="KW-0812">Transmembrane</keyword>
<feature type="transmembrane region" description="Helical" evidence="1">
    <location>
        <begin position="204"/>
        <end position="222"/>
    </location>
</feature>
<feature type="transmembrane region" description="Helical" evidence="1">
    <location>
        <begin position="140"/>
        <end position="163"/>
    </location>
</feature>
<name>A0A1H9HLI5_9SPIR</name>
<dbReference type="OrthoDB" id="8582979at2"/>
<keyword evidence="3" id="KW-1185">Reference proteome</keyword>
<dbReference type="Proteomes" id="UP000182360">
    <property type="component" value="Unassembled WGS sequence"/>
</dbReference>